<dbReference type="Proteomes" id="UP001060371">
    <property type="component" value="Segment"/>
</dbReference>
<sequence>MRMRGPIYWGSEPHAQQRRRHPVER</sequence>
<protein>
    <submittedName>
        <fullName evidence="2">Uncharacterized protein</fullName>
    </submittedName>
</protein>
<gene>
    <name evidence="2" type="primary">18</name>
    <name evidence="2" type="ORF">SEA_VIACONLECTUS_18</name>
</gene>
<dbReference type="EMBL" id="OP068342">
    <property type="protein sequence ID" value="UVG34981.1"/>
    <property type="molecule type" value="Genomic_DNA"/>
</dbReference>
<reference evidence="2" key="1">
    <citation type="submission" date="2022-07" db="EMBL/GenBank/DDBJ databases">
        <authorList>
            <person name="Adams L.M."/>
            <person name="Freeman R.E."/>
            <person name="Laschanzky S.A."/>
            <person name="Martinez L.Angel."/>
            <person name="Morben M.S."/>
            <person name="Bowder D.M."/>
            <person name="Doyle E.L."/>
            <person name="Butela K.A."/>
            <person name="Garlena R.A."/>
            <person name="Russell D.A."/>
            <person name="Jacobs-Sera D."/>
            <person name="Hatfull G.F."/>
        </authorList>
    </citation>
    <scope>NUCLEOTIDE SEQUENCE</scope>
</reference>
<accession>A0A976UE28</accession>
<feature type="compositionally biased region" description="Basic residues" evidence="1">
    <location>
        <begin position="16"/>
        <end position="25"/>
    </location>
</feature>
<proteinExistence type="predicted"/>
<organism evidence="2 3">
    <name type="scientific">Gordonia phage ViaConlectus</name>
    <dbReference type="NCBI Taxonomy" id="2972515"/>
    <lineage>
        <taxon>Viruses</taxon>
        <taxon>Duplodnaviria</taxon>
        <taxon>Heunggongvirae</taxon>
        <taxon>Uroviricota</taxon>
        <taxon>Caudoviricetes</taxon>
        <taxon>Stackebrandtviridae</taxon>
        <taxon>Schenleyvirinae</taxon>
        <taxon>Zitchvirus</taxon>
        <taxon>Zitchvirus viaconlectus</taxon>
    </lineage>
</organism>
<evidence type="ECO:0000256" key="1">
    <source>
        <dbReference type="SAM" id="MobiDB-lite"/>
    </source>
</evidence>
<name>A0A976UE28_9CAUD</name>
<evidence type="ECO:0000313" key="3">
    <source>
        <dbReference type="Proteomes" id="UP001060371"/>
    </source>
</evidence>
<keyword evidence="3" id="KW-1185">Reference proteome</keyword>
<feature type="region of interest" description="Disordered" evidence="1">
    <location>
        <begin position="1"/>
        <end position="25"/>
    </location>
</feature>
<evidence type="ECO:0000313" key="2">
    <source>
        <dbReference type="EMBL" id="UVG34981.1"/>
    </source>
</evidence>